<keyword evidence="1" id="KW-0812">Transmembrane</keyword>
<sequence>MEVRKSFSRIFCSTLLAINFCVECIYFIFNFFAKKEIFCAQRFEIVLNGYFFVLKRLLKEDKKHSTNHVKELL</sequence>
<dbReference type="Proteomes" id="UP000276133">
    <property type="component" value="Unassembled WGS sequence"/>
</dbReference>
<keyword evidence="3" id="KW-1185">Reference proteome</keyword>
<protein>
    <submittedName>
        <fullName evidence="2">Uncharacterized protein</fullName>
    </submittedName>
</protein>
<evidence type="ECO:0000313" key="2">
    <source>
        <dbReference type="EMBL" id="RNA06059.1"/>
    </source>
</evidence>
<evidence type="ECO:0000256" key="1">
    <source>
        <dbReference type="SAM" id="Phobius"/>
    </source>
</evidence>
<gene>
    <name evidence="2" type="ORF">BpHYR1_040942</name>
</gene>
<keyword evidence="1" id="KW-1133">Transmembrane helix</keyword>
<evidence type="ECO:0000313" key="3">
    <source>
        <dbReference type="Proteomes" id="UP000276133"/>
    </source>
</evidence>
<dbReference type="EMBL" id="REGN01007506">
    <property type="protein sequence ID" value="RNA06059.1"/>
    <property type="molecule type" value="Genomic_DNA"/>
</dbReference>
<comment type="caution">
    <text evidence="2">The sequence shown here is derived from an EMBL/GenBank/DDBJ whole genome shotgun (WGS) entry which is preliminary data.</text>
</comment>
<organism evidence="2 3">
    <name type="scientific">Brachionus plicatilis</name>
    <name type="common">Marine rotifer</name>
    <name type="synonym">Brachionus muelleri</name>
    <dbReference type="NCBI Taxonomy" id="10195"/>
    <lineage>
        <taxon>Eukaryota</taxon>
        <taxon>Metazoa</taxon>
        <taxon>Spiralia</taxon>
        <taxon>Gnathifera</taxon>
        <taxon>Rotifera</taxon>
        <taxon>Eurotatoria</taxon>
        <taxon>Monogononta</taxon>
        <taxon>Pseudotrocha</taxon>
        <taxon>Ploima</taxon>
        <taxon>Brachionidae</taxon>
        <taxon>Brachionus</taxon>
    </lineage>
</organism>
<feature type="transmembrane region" description="Helical" evidence="1">
    <location>
        <begin position="12"/>
        <end position="33"/>
    </location>
</feature>
<feature type="non-terminal residue" evidence="2">
    <location>
        <position position="73"/>
    </location>
</feature>
<keyword evidence="1" id="KW-0472">Membrane</keyword>
<accession>A0A3M7Q4C3</accession>
<dbReference type="AlphaFoldDB" id="A0A3M7Q4C3"/>
<name>A0A3M7Q4C3_BRAPC</name>
<reference evidence="2 3" key="1">
    <citation type="journal article" date="2018" name="Sci. Rep.">
        <title>Genomic signatures of local adaptation to the degree of environmental predictability in rotifers.</title>
        <authorList>
            <person name="Franch-Gras L."/>
            <person name="Hahn C."/>
            <person name="Garcia-Roger E.M."/>
            <person name="Carmona M.J."/>
            <person name="Serra M."/>
            <person name="Gomez A."/>
        </authorList>
    </citation>
    <scope>NUCLEOTIDE SEQUENCE [LARGE SCALE GENOMIC DNA]</scope>
    <source>
        <strain evidence="2">HYR1</strain>
    </source>
</reference>
<proteinExistence type="predicted"/>